<gene>
    <name evidence="2" type="ORF">Pla163_17640</name>
</gene>
<proteinExistence type="predicted"/>
<dbReference type="EMBL" id="CP036290">
    <property type="protein sequence ID" value="QDU84652.1"/>
    <property type="molecule type" value="Genomic_DNA"/>
</dbReference>
<evidence type="ECO:0000256" key="1">
    <source>
        <dbReference type="SAM" id="MobiDB-lite"/>
    </source>
</evidence>
<organism evidence="2 3">
    <name type="scientific">Rohdeia mirabilis</name>
    <dbReference type="NCBI Taxonomy" id="2528008"/>
    <lineage>
        <taxon>Bacteria</taxon>
        <taxon>Pseudomonadati</taxon>
        <taxon>Planctomycetota</taxon>
        <taxon>Planctomycetia</taxon>
        <taxon>Planctomycetia incertae sedis</taxon>
        <taxon>Rohdeia</taxon>
    </lineage>
</organism>
<feature type="region of interest" description="Disordered" evidence="1">
    <location>
        <begin position="1"/>
        <end position="20"/>
    </location>
</feature>
<sequence length="38" mass="4639">MLQPRQRLGQKHSQVRILSPRNEEKRLGPLGLHRFFEW</sequence>
<dbReference type="AlphaFoldDB" id="A0A518CZM3"/>
<evidence type="ECO:0000313" key="2">
    <source>
        <dbReference type="EMBL" id="QDU84652.1"/>
    </source>
</evidence>
<dbReference type="Proteomes" id="UP000319342">
    <property type="component" value="Chromosome"/>
</dbReference>
<accession>A0A518CZM3</accession>
<keyword evidence="3" id="KW-1185">Reference proteome</keyword>
<name>A0A518CZM3_9BACT</name>
<reference evidence="2 3" key="1">
    <citation type="submission" date="2019-02" db="EMBL/GenBank/DDBJ databases">
        <title>Deep-cultivation of Planctomycetes and their phenomic and genomic characterization uncovers novel biology.</title>
        <authorList>
            <person name="Wiegand S."/>
            <person name="Jogler M."/>
            <person name="Boedeker C."/>
            <person name="Pinto D."/>
            <person name="Vollmers J."/>
            <person name="Rivas-Marin E."/>
            <person name="Kohn T."/>
            <person name="Peeters S.H."/>
            <person name="Heuer A."/>
            <person name="Rast P."/>
            <person name="Oberbeckmann S."/>
            <person name="Bunk B."/>
            <person name="Jeske O."/>
            <person name="Meyerdierks A."/>
            <person name="Storesund J.E."/>
            <person name="Kallscheuer N."/>
            <person name="Luecker S."/>
            <person name="Lage O.M."/>
            <person name="Pohl T."/>
            <person name="Merkel B.J."/>
            <person name="Hornburger P."/>
            <person name="Mueller R.-W."/>
            <person name="Bruemmer F."/>
            <person name="Labrenz M."/>
            <person name="Spormann A.M."/>
            <person name="Op den Camp H."/>
            <person name="Overmann J."/>
            <person name="Amann R."/>
            <person name="Jetten M.S.M."/>
            <person name="Mascher T."/>
            <person name="Medema M.H."/>
            <person name="Devos D.P."/>
            <person name="Kaster A.-K."/>
            <person name="Ovreas L."/>
            <person name="Rohde M."/>
            <person name="Galperin M.Y."/>
            <person name="Jogler C."/>
        </authorList>
    </citation>
    <scope>NUCLEOTIDE SEQUENCE [LARGE SCALE GENOMIC DNA]</scope>
    <source>
        <strain evidence="2 3">Pla163</strain>
    </source>
</reference>
<evidence type="ECO:0000313" key="3">
    <source>
        <dbReference type="Proteomes" id="UP000319342"/>
    </source>
</evidence>
<protein>
    <submittedName>
        <fullName evidence="2">Uncharacterized protein</fullName>
    </submittedName>
</protein>